<dbReference type="AlphaFoldDB" id="A0A327VLM6"/>
<feature type="signal peptide" evidence="2">
    <location>
        <begin position="1"/>
        <end position="22"/>
    </location>
</feature>
<name>A0A327VLM6_9BACT</name>
<gene>
    <name evidence="3" type="ORF">CLV59_109274</name>
</gene>
<proteinExistence type="predicted"/>
<dbReference type="PANTHER" id="PTHR41339:SF1">
    <property type="entry name" value="SECRETED PROTEIN"/>
    <property type="match status" value="1"/>
</dbReference>
<organism evidence="3 4">
    <name type="scientific">Chitinophaga dinghuensis</name>
    <dbReference type="NCBI Taxonomy" id="1539050"/>
    <lineage>
        <taxon>Bacteria</taxon>
        <taxon>Pseudomonadati</taxon>
        <taxon>Bacteroidota</taxon>
        <taxon>Chitinophagia</taxon>
        <taxon>Chitinophagales</taxon>
        <taxon>Chitinophagaceae</taxon>
        <taxon>Chitinophaga</taxon>
    </lineage>
</organism>
<dbReference type="PROSITE" id="PS51257">
    <property type="entry name" value="PROKAR_LIPOPROTEIN"/>
    <property type="match status" value="1"/>
</dbReference>
<keyword evidence="4" id="KW-1185">Reference proteome</keyword>
<dbReference type="OrthoDB" id="1521716at2"/>
<feature type="chain" id="PRO_5016360692" evidence="2">
    <location>
        <begin position="23"/>
        <end position="459"/>
    </location>
</feature>
<dbReference type="EMBL" id="QLMA01000009">
    <property type="protein sequence ID" value="RAJ75660.1"/>
    <property type="molecule type" value="Genomic_DNA"/>
</dbReference>
<accession>A0A327VLM6</accession>
<feature type="region of interest" description="Disordered" evidence="1">
    <location>
        <begin position="272"/>
        <end position="293"/>
    </location>
</feature>
<sequence length="459" mass="48213">MNKKPLFVTVLSALTVAGIFLASSCKKDQHGGRPVLAGTIAGCGDSTIHGVITSDLYLQACKTYTLDSLVYVSNGAKLTIQAGTTIKGALGSGKEGGYPGGGLIITRGSKIIAEGTASNPIIFTSASNNPKSGDWAGVVILGRATTNWPSLTRVEGIPGTPLADANYGDPNVRIDNDNSGILKYVRIEYAGYALSANNEINGLTLAGVGSGTVLDYIEVYKAADDAFEFFGGTVNASHLVAVDALDDMFDTDNGYTGSITYALGLSDTTRADQSQSNGFESDNDAQGSNNTPITRPKYNYVTIVGVPSASLASIANGQPSGSGKYGRAAHLRRNTEFEISNSIFTGFRWGISLDYALGNTLGKYNAGVDVFCNNYVDGFQIPTSKELNFTSFAAIAMTVACTSNQTANSTDPNDFVQLNSPFVRVPNDPFNYQAFVASPAASAGAFATDATWADSWTRF</sequence>
<evidence type="ECO:0000313" key="3">
    <source>
        <dbReference type="EMBL" id="RAJ75660.1"/>
    </source>
</evidence>
<dbReference type="RefSeq" id="WP_111594812.1">
    <property type="nucleotide sequence ID" value="NZ_QLMA01000009.1"/>
</dbReference>
<evidence type="ECO:0000256" key="1">
    <source>
        <dbReference type="SAM" id="MobiDB-lite"/>
    </source>
</evidence>
<evidence type="ECO:0000313" key="4">
    <source>
        <dbReference type="Proteomes" id="UP000249819"/>
    </source>
</evidence>
<keyword evidence="2" id="KW-0732">Signal</keyword>
<evidence type="ECO:0000256" key="2">
    <source>
        <dbReference type="SAM" id="SignalP"/>
    </source>
</evidence>
<dbReference type="Proteomes" id="UP000249819">
    <property type="component" value="Unassembled WGS sequence"/>
</dbReference>
<reference evidence="3 4" key="1">
    <citation type="submission" date="2018-06" db="EMBL/GenBank/DDBJ databases">
        <title>Genomic Encyclopedia of Archaeal and Bacterial Type Strains, Phase II (KMG-II): from individual species to whole genera.</title>
        <authorList>
            <person name="Goeker M."/>
        </authorList>
    </citation>
    <scope>NUCLEOTIDE SEQUENCE [LARGE SCALE GENOMIC DNA]</scope>
    <source>
        <strain evidence="3 4">DSM 29821</strain>
    </source>
</reference>
<dbReference type="PANTHER" id="PTHR41339">
    <property type="entry name" value="LIPL48"/>
    <property type="match status" value="1"/>
</dbReference>
<protein>
    <submittedName>
        <fullName evidence="3">Uncharacterized protein</fullName>
    </submittedName>
</protein>
<comment type="caution">
    <text evidence="3">The sequence shown here is derived from an EMBL/GenBank/DDBJ whole genome shotgun (WGS) entry which is preliminary data.</text>
</comment>